<dbReference type="Pfam" id="PF02699">
    <property type="entry name" value="YajC"/>
    <property type="match status" value="1"/>
</dbReference>
<proteinExistence type="predicted"/>
<organism evidence="2 3">
    <name type="scientific">Boudabousia marimammalium</name>
    <dbReference type="NCBI Taxonomy" id="156892"/>
    <lineage>
        <taxon>Bacteria</taxon>
        <taxon>Bacillati</taxon>
        <taxon>Actinomycetota</taxon>
        <taxon>Actinomycetes</taxon>
        <taxon>Actinomycetales</taxon>
        <taxon>Actinomycetaceae</taxon>
        <taxon>Boudabousia</taxon>
    </lineage>
</organism>
<sequence>MGEFSSFGPILVSLLPLVIVILILSRMGKKQREREAAKRTEALAVGNWVMTRAGFYGKIAEIDGDVVVLETPLGDESLWDAGSVVVQKEPPVAEGSTLLDGSLEVDALDDFVETELYNDVEEEDTDA</sequence>
<dbReference type="STRING" id="156892.BM477_03480"/>
<dbReference type="EMBL" id="MPDM01000003">
    <property type="protein sequence ID" value="OKL49970.1"/>
    <property type="molecule type" value="Genomic_DNA"/>
</dbReference>
<keyword evidence="1" id="KW-1133">Transmembrane helix</keyword>
<keyword evidence="3" id="KW-1185">Reference proteome</keyword>
<keyword evidence="1" id="KW-0472">Membrane</keyword>
<gene>
    <name evidence="2" type="ORF">BM477_03480</name>
</gene>
<dbReference type="AlphaFoldDB" id="A0A1Q5PRD2"/>
<evidence type="ECO:0000313" key="3">
    <source>
        <dbReference type="Proteomes" id="UP000186465"/>
    </source>
</evidence>
<accession>A0A1Q5PRD2</accession>
<dbReference type="Proteomes" id="UP000186465">
    <property type="component" value="Unassembled WGS sequence"/>
</dbReference>
<comment type="caution">
    <text evidence="2">The sequence shown here is derived from an EMBL/GenBank/DDBJ whole genome shotgun (WGS) entry which is preliminary data.</text>
</comment>
<reference evidence="3" key="1">
    <citation type="submission" date="2016-11" db="EMBL/GenBank/DDBJ databases">
        <title>Actinomyces gypaetusis sp. nov. isolated from Gypaetus barbatus in Qinghai Tibet Plateau China.</title>
        <authorList>
            <person name="Meng X."/>
        </authorList>
    </citation>
    <scope>NUCLEOTIDE SEQUENCE [LARGE SCALE GENOMIC DNA]</scope>
    <source>
        <strain evidence="3">DSM 15383</strain>
    </source>
</reference>
<keyword evidence="1" id="KW-0812">Transmembrane</keyword>
<dbReference type="SMART" id="SM01323">
    <property type="entry name" value="YajC"/>
    <property type="match status" value="1"/>
</dbReference>
<name>A0A1Q5PRD2_9ACTO</name>
<feature type="transmembrane region" description="Helical" evidence="1">
    <location>
        <begin position="6"/>
        <end position="24"/>
    </location>
</feature>
<evidence type="ECO:0000256" key="1">
    <source>
        <dbReference type="SAM" id="Phobius"/>
    </source>
</evidence>
<dbReference type="InterPro" id="IPR003849">
    <property type="entry name" value="Preprotein_translocase_YajC"/>
</dbReference>
<evidence type="ECO:0008006" key="4">
    <source>
        <dbReference type="Google" id="ProtNLM"/>
    </source>
</evidence>
<evidence type="ECO:0000313" key="2">
    <source>
        <dbReference type="EMBL" id="OKL49970.1"/>
    </source>
</evidence>
<protein>
    <recommendedName>
        <fullName evidence="4">Preprotein translocase subunit YajC</fullName>
    </recommendedName>
</protein>